<evidence type="ECO:0000313" key="9">
    <source>
        <dbReference type="Proteomes" id="UP000318582"/>
    </source>
</evidence>
<dbReference type="Pfam" id="PF07851">
    <property type="entry name" value="TMEM120A-B"/>
    <property type="match status" value="1"/>
</dbReference>
<evidence type="ECO:0000256" key="6">
    <source>
        <dbReference type="SAM" id="MobiDB-lite"/>
    </source>
</evidence>
<evidence type="ECO:0000313" key="8">
    <source>
        <dbReference type="EMBL" id="TPX54216.1"/>
    </source>
</evidence>
<accession>A0A507DRQ0</accession>
<gene>
    <name evidence="8" type="ORF">PhCBS80983_g06015</name>
</gene>
<keyword evidence="5 7" id="KW-0472">Membrane</keyword>
<evidence type="ECO:0000256" key="3">
    <source>
        <dbReference type="ARBA" id="ARBA00022692"/>
    </source>
</evidence>
<dbReference type="Proteomes" id="UP000318582">
    <property type="component" value="Unassembled WGS sequence"/>
</dbReference>
<evidence type="ECO:0000256" key="7">
    <source>
        <dbReference type="SAM" id="Phobius"/>
    </source>
</evidence>
<comment type="caution">
    <text evidence="8">The sequence shown here is derived from an EMBL/GenBank/DDBJ whole genome shotgun (WGS) entry which is preliminary data.</text>
</comment>
<sequence length="412" mass="47266">MPSTDRLEKGKDRKDDEVVNSVKPEQPTTAQEQAASILVNLKKLEQRAAHFNDLARQVNAEERACLAELGKSKRAMKDLCKLIEQEQKEQKHQQGPQQSPPRVLTGGLNEGEESPMQRIKRKVRHLEYQFPKPAHIILRIAIGSHAPVSLKPLQLRLAYKHEYEVFKLRFTLVFMVLSMFALFLVSSRVLDAIYGFAMLYYYATCVLREHILLVNGSRIRTWWFVHHYISIVLSGITLIWPASPLYQKFRTHFFAFSLYISAMQYLQYRYQRSRLYVLVALDRARPMDTVAGEGGFFAAEREFRLLVPFLAVGQVWQGWNAVLLLRPWWEWSRRIMPEADLYDHSTGWWAAAVANGPPKEAWQGTVAGLLFAVLAVGNSVATIRTWRAKSKQRTNRGKTQPASPIGGHLHAL</sequence>
<feature type="compositionally biased region" description="Basic and acidic residues" evidence="6">
    <location>
        <begin position="1"/>
        <end position="17"/>
    </location>
</feature>
<evidence type="ECO:0000256" key="5">
    <source>
        <dbReference type="ARBA" id="ARBA00023136"/>
    </source>
</evidence>
<evidence type="ECO:0000256" key="2">
    <source>
        <dbReference type="ARBA" id="ARBA00009700"/>
    </source>
</evidence>
<feature type="transmembrane region" description="Helical" evidence="7">
    <location>
        <begin position="223"/>
        <end position="243"/>
    </location>
</feature>
<evidence type="ECO:0000256" key="4">
    <source>
        <dbReference type="ARBA" id="ARBA00022989"/>
    </source>
</evidence>
<name>A0A507DRQ0_9FUNG</name>
<dbReference type="GO" id="GO:0016020">
    <property type="term" value="C:membrane"/>
    <property type="evidence" value="ECO:0007669"/>
    <property type="project" value="UniProtKB-SubCell"/>
</dbReference>
<feature type="region of interest" description="Disordered" evidence="6">
    <location>
        <begin position="86"/>
        <end position="116"/>
    </location>
</feature>
<keyword evidence="9" id="KW-1185">Reference proteome</keyword>
<dbReference type="EMBL" id="QEAQ01000166">
    <property type="protein sequence ID" value="TPX54216.1"/>
    <property type="molecule type" value="Genomic_DNA"/>
</dbReference>
<keyword evidence="4 7" id="KW-1133">Transmembrane helix</keyword>
<feature type="transmembrane region" description="Helical" evidence="7">
    <location>
        <begin position="166"/>
        <end position="186"/>
    </location>
</feature>
<evidence type="ECO:0000256" key="1">
    <source>
        <dbReference type="ARBA" id="ARBA00004141"/>
    </source>
</evidence>
<dbReference type="PANTHER" id="PTHR21433:SF0">
    <property type="entry name" value="TRANSMEMBRANE PROTEIN 120 HOMOLOG"/>
    <property type="match status" value="1"/>
</dbReference>
<feature type="region of interest" description="Disordered" evidence="6">
    <location>
        <begin position="388"/>
        <end position="412"/>
    </location>
</feature>
<protein>
    <submittedName>
        <fullName evidence="8">Uncharacterized protein</fullName>
    </submittedName>
</protein>
<feature type="region of interest" description="Disordered" evidence="6">
    <location>
        <begin position="1"/>
        <end position="32"/>
    </location>
</feature>
<proteinExistence type="inferred from homology"/>
<comment type="subcellular location">
    <subcellularLocation>
        <location evidence="1">Membrane</location>
        <topology evidence="1">Multi-pass membrane protein</topology>
    </subcellularLocation>
</comment>
<feature type="transmembrane region" description="Helical" evidence="7">
    <location>
        <begin position="192"/>
        <end position="211"/>
    </location>
</feature>
<comment type="similarity">
    <text evidence="2">Belongs to the TMEM120 family.</text>
</comment>
<keyword evidence="3 7" id="KW-0812">Transmembrane</keyword>
<feature type="transmembrane region" description="Helical" evidence="7">
    <location>
        <begin position="366"/>
        <end position="386"/>
    </location>
</feature>
<reference evidence="8 9" key="1">
    <citation type="journal article" date="2019" name="Sci. Rep.">
        <title>Comparative genomics of chytrid fungi reveal insights into the obligate biotrophic and pathogenic lifestyle of Synchytrium endobioticum.</title>
        <authorList>
            <person name="van de Vossenberg B.T.L.H."/>
            <person name="Warris S."/>
            <person name="Nguyen H.D.T."/>
            <person name="van Gent-Pelzer M.P.E."/>
            <person name="Joly D.L."/>
            <person name="van de Geest H.C."/>
            <person name="Bonants P.J.M."/>
            <person name="Smith D.S."/>
            <person name="Levesque C.A."/>
            <person name="van der Lee T.A.J."/>
        </authorList>
    </citation>
    <scope>NUCLEOTIDE SEQUENCE [LARGE SCALE GENOMIC DNA]</scope>
    <source>
        <strain evidence="8 9">CBS 809.83</strain>
    </source>
</reference>
<dbReference type="AlphaFoldDB" id="A0A507DRQ0"/>
<organism evidence="8 9">
    <name type="scientific">Powellomyces hirtus</name>
    <dbReference type="NCBI Taxonomy" id="109895"/>
    <lineage>
        <taxon>Eukaryota</taxon>
        <taxon>Fungi</taxon>
        <taxon>Fungi incertae sedis</taxon>
        <taxon>Chytridiomycota</taxon>
        <taxon>Chytridiomycota incertae sedis</taxon>
        <taxon>Chytridiomycetes</taxon>
        <taxon>Spizellomycetales</taxon>
        <taxon>Powellomycetaceae</taxon>
        <taxon>Powellomyces</taxon>
    </lineage>
</organism>
<dbReference type="InterPro" id="IPR012926">
    <property type="entry name" value="TMEM120A/B"/>
</dbReference>
<dbReference type="PANTHER" id="PTHR21433">
    <property type="entry name" value="TRANSMEMBRANE PROTEIN INDUCED BY TUMOR NECROSIS FACTOR ALPHA"/>
    <property type="match status" value="1"/>
</dbReference>